<dbReference type="EMBL" id="JPMI01000045">
    <property type="protein sequence ID" value="KFA93676.1"/>
    <property type="molecule type" value="Genomic_DNA"/>
</dbReference>
<name>A0A084SYZ1_9BACT</name>
<feature type="region of interest" description="Disordered" evidence="1">
    <location>
        <begin position="218"/>
        <end position="242"/>
    </location>
</feature>
<reference evidence="3 4" key="1">
    <citation type="submission" date="2014-07" db="EMBL/GenBank/DDBJ databases">
        <title>Draft Genome Sequence of Gephyronic Acid Producer, Cystobacter violaceus Strain Cb vi76.</title>
        <authorList>
            <person name="Stevens D.C."/>
            <person name="Young J."/>
            <person name="Carmichael R."/>
            <person name="Tan J."/>
            <person name="Taylor R.E."/>
        </authorList>
    </citation>
    <scope>NUCLEOTIDE SEQUENCE [LARGE SCALE GENOMIC DNA]</scope>
    <source>
        <strain evidence="3 4">Cb vi76</strain>
    </source>
</reference>
<keyword evidence="2" id="KW-0812">Transmembrane</keyword>
<accession>A0A084SYZ1</accession>
<evidence type="ECO:0000256" key="2">
    <source>
        <dbReference type="SAM" id="Phobius"/>
    </source>
</evidence>
<dbReference type="RefSeq" id="WP_043391612.1">
    <property type="nucleotide sequence ID" value="NZ_JPMI01000045.1"/>
</dbReference>
<dbReference type="Proteomes" id="UP000028547">
    <property type="component" value="Unassembled WGS sequence"/>
</dbReference>
<gene>
    <name evidence="3" type="ORF">Q664_07905</name>
</gene>
<proteinExistence type="predicted"/>
<sequence>MSRREGCLSDLQLDLLLGRALAGGEEGRARGHLATCADCSARHDELHADREAFQAAMPPLDLRAPESPRRLAPRRAAWVGSAMALAASVVLVVLVGRPSREGIEVGQTKGSGWSGFYVRHQDVVREGGPGEVVRPGDALQFTTSLTAPGYVAVLSVDGARRASLYYPAGPIAALQPAGEDVPLPLSTLLDDTLGLETIYVLVCPAPIPLEPLVSALEREPSRPPPAEGCDVDVVAMDKQEGP</sequence>
<evidence type="ECO:0000313" key="4">
    <source>
        <dbReference type="Proteomes" id="UP000028547"/>
    </source>
</evidence>
<evidence type="ECO:0008006" key="5">
    <source>
        <dbReference type="Google" id="ProtNLM"/>
    </source>
</evidence>
<evidence type="ECO:0000313" key="3">
    <source>
        <dbReference type="EMBL" id="KFA93676.1"/>
    </source>
</evidence>
<feature type="transmembrane region" description="Helical" evidence="2">
    <location>
        <begin position="76"/>
        <end position="96"/>
    </location>
</feature>
<keyword evidence="2" id="KW-1133">Transmembrane helix</keyword>
<protein>
    <recommendedName>
        <fullName evidence="5">DUF4384 domain-containing protein</fullName>
    </recommendedName>
</protein>
<keyword evidence="2" id="KW-0472">Membrane</keyword>
<dbReference type="AlphaFoldDB" id="A0A084SYZ1"/>
<organism evidence="3 4">
    <name type="scientific">Archangium violaceum Cb vi76</name>
    <dbReference type="NCBI Taxonomy" id="1406225"/>
    <lineage>
        <taxon>Bacteria</taxon>
        <taxon>Pseudomonadati</taxon>
        <taxon>Myxococcota</taxon>
        <taxon>Myxococcia</taxon>
        <taxon>Myxococcales</taxon>
        <taxon>Cystobacterineae</taxon>
        <taxon>Archangiaceae</taxon>
        <taxon>Archangium</taxon>
    </lineage>
</organism>
<comment type="caution">
    <text evidence="3">The sequence shown here is derived from an EMBL/GenBank/DDBJ whole genome shotgun (WGS) entry which is preliminary data.</text>
</comment>
<evidence type="ECO:0000256" key="1">
    <source>
        <dbReference type="SAM" id="MobiDB-lite"/>
    </source>
</evidence>